<dbReference type="InterPro" id="IPR017900">
    <property type="entry name" value="4Fe4S_Fe_S_CS"/>
</dbReference>
<feature type="domain" description="4Fe-4S ferredoxin-type" evidence="5">
    <location>
        <begin position="189"/>
        <end position="217"/>
    </location>
</feature>
<evidence type="ECO:0000256" key="2">
    <source>
        <dbReference type="ARBA" id="ARBA00022723"/>
    </source>
</evidence>
<keyword evidence="3" id="KW-0408">Iron</keyword>
<proteinExistence type="predicted"/>
<keyword evidence="6" id="KW-0560">Oxidoreductase</keyword>
<dbReference type="EMBL" id="CP012543">
    <property type="protein sequence ID" value="QCD47488.1"/>
    <property type="molecule type" value="Genomic_DNA"/>
</dbReference>
<dbReference type="Pfam" id="PF00037">
    <property type="entry name" value="Fer4"/>
    <property type="match status" value="1"/>
</dbReference>
<dbReference type="PROSITE" id="PS51318">
    <property type="entry name" value="TAT"/>
    <property type="match status" value="1"/>
</dbReference>
<protein>
    <submittedName>
        <fullName evidence="6">Menaquinol dehydrogenase NosGH, periplasmic component NosG</fullName>
        <ecNumber evidence="6">1.7.99.4</ecNumber>
    </submittedName>
</protein>
<dbReference type="PANTHER" id="PTHR43687">
    <property type="entry name" value="ADENYLYLSULFATE REDUCTASE, BETA SUBUNIT"/>
    <property type="match status" value="1"/>
</dbReference>
<dbReference type="EC" id="1.7.99.4" evidence="6"/>
<dbReference type="InterPro" id="IPR006311">
    <property type="entry name" value="TAT_signal"/>
</dbReference>
<dbReference type="InterPro" id="IPR017896">
    <property type="entry name" value="4Fe4S_Fe-S-bd"/>
</dbReference>
<dbReference type="PANTHER" id="PTHR43687:SF4">
    <property type="entry name" value="BLR5484 PROTEIN"/>
    <property type="match status" value="1"/>
</dbReference>
<accession>A0A6G5QP37</accession>
<dbReference type="PROSITE" id="PS00198">
    <property type="entry name" value="4FE4S_FER_1"/>
    <property type="match status" value="2"/>
</dbReference>
<sequence length="226" mass="24393">MNRRNFIALTAGAAAAGYGIGYFLPKTHADELFLRPPGAVKNFESLCIKCGQCVQVCPYHSIELLDIAQGYSNGTSYINPHERGCYLCDLFPCVLACPSGALDHATTQINDVKMGVGVLRGREACLAYKNENVNLSGVTKMLERKIYNDREQAVKDAVQNSVDKPCDLCVSLCPVGDAAITMAKSDGRNLPEFKQGCVGCGVCAEVCPAQIIDIAPNRGYDEIYKG</sequence>
<dbReference type="Pfam" id="PF12838">
    <property type="entry name" value="Fer4_7"/>
    <property type="match status" value="1"/>
</dbReference>
<dbReference type="SUPFAM" id="SSF54862">
    <property type="entry name" value="4Fe-4S ferredoxins"/>
    <property type="match status" value="1"/>
</dbReference>
<evidence type="ECO:0000259" key="5">
    <source>
        <dbReference type="PROSITE" id="PS51379"/>
    </source>
</evidence>
<feature type="domain" description="4Fe-4S ferredoxin-type" evidence="5">
    <location>
        <begin position="37"/>
        <end position="67"/>
    </location>
</feature>
<dbReference type="Proteomes" id="UP000502377">
    <property type="component" value="Chromosome"/>
</dbReference>
<evidence type="ECO:0000313" key="6">
    <source>
        <dbReference type="EMBL" id="QCD47488.1"/>
    </source>
</evidence>
<dbReference type="Gene3D" id="3.30.70.20">
    <property type="match status" value="2"/>
</dbReference>
<reference evidence="6 7" key="1">
    <citation type="submission" date="2016-07" db="EMBL/GenBank/DDBJ databases">
        <title>Comparative genomics of the Campylobacter concisus group.</title>
        <authorList>
            <person name="Miller W.G."/>
            <person name="Yee E."/>
            <person name="Chapman M.H."/>
            <person name="Huynh S."/>
            <person name="Bono J.L."/>
            <person name="On S.L.W."/>
            <person name="StLeger J."/>
            <person name="Foster G."/>
            <person name="Parker C.T."/>
        </authorList>
    </citation>
    <scope>NUCLEOTIDE SEQUENCE [LARGE SCALE GENOMIC DNA]</scope>
    <source>
        <strain evidence="6 7">ATCC 33238</strain>
    </source>
</reference>
<dbReference type="GO" id="GO:0016491">
    <property type="term" value="F:oxidoreductase activity"/>
    <property type="evidence" value="ECO:0007669"/>
    <property type="project" value="UniProtKB-KW"/>
</dbReference>
<dbReference type="CDD" id="cd16373">
    <property type="entry name" value="DMSOR_beta_like"/>
    <property type="match status" value="1"/>
</dbReference>
<evidence type="ECO:0000256" key="3">
    <source>
        <dbReference type="ARBA" id="ARBA00023004"/>
    </source>
</evidence>
<dbReference type="AlphaFoldDB" id="A0A6G5QP37"/>
<keyword evidence="4" id="KW-0411">Iron-sulfur</keyword>
<name>A0A6G5QP37_CAMRE</name>
<dbReference type="InterPro" id="IPR050572">
    <property type="entry name" value="Fe-S_Ferredoxin"/>
</dbReference>
<gene>
    <name evidence="6" type="primary">nosG</name>
    <name evidence="6" type="ORF">CRECT_1868</name>
</gene>
<dbReference type="GO" id="GO:0051539">
    <property type="term" value="F:4 iron, 4 sulfur cluster binding"/>
    <property type="evidence" value="ECO:0007669"/>
    <property type="project" value="UniProtKB-KW"/>
</dbReference>
<evidence type="ECO:0000313" key="7">
    <source>
        <dbReference type="Proteomes" id="UP000502377"/>
    </source>
</evidence>
<organism evidence="6 7">
    <name type="scientific">Campylobacter rectus</name>
    <name type="common">Wolinella recta</name>
    <dbReference type="NCBI Taxonomy" id="203"/>
    <lineage>
        <taxon>Bacteria</taxon>
        <taxon>Pseudomonadati</taxon>
        <taxon>Campylobacterota</taxon>
        <taxon>Epsilonproteobacteria</taxon>
        <taxon>Campylobacterales</taxon>
        <taxon>Campylobacteraceae</taxon>
        <taxon>Campylobacter</taxon>
    </lineage>
</organism>
<evidence type="ECO:0000256" key="4">
    <source>
        <dbReference type="ARBA" id="ARBA00023014"/>
    </source>
</evidence>
<dbReference type="KEGG" id="crx:CRECT_1868"/>
<evidence type="ECO:0000256" key="1">
    <source>
        <dbReference type="ARBA" id="ARBA00022485"/>
    </source>
</evidence>
<dbReference type="GO" id="GO:0046872">
    <property type="term" value="F:metal ion binding"/>
    <property type="evidence" value="ECO:0007669"/>
    <property type="project" value="UniProtKB-KW"/>
</dbReference>
<keyword evidence="2" id="KW-0479">Metal-binding</keyword>
<feature type="domain" description="4Fe-4S ferredoxin-type" evidence="5">
    <location>
        <begin position="74"/>
        <end position="107"/>
    </location>
</feature>
<dbReference type="RefSeq" id="WP_004318615.1">
    <property type="nucleotide sequence ID" value="NZ_CP012543.1"/>
</dbReference>
<dbReference type="PROSITE" id="PS51379">
    <property type="entry name" value="4FE4S_FER_2"/>
    <property type="match status" value="3"/>
</dbReference>
<keyword evidence="1" id="KW-0004">4Fe-4S</keyword>